<evidence type="ECO:0000313" key="14">
    <source>
        <dbReference type="Proteomes" id="UP000076738"/>
    </source>
</evidence>
<comment type="subcellular location">
    <subcellularLocation>
        <location evidence="2">Cytoplasm</location>
    </subcellularLocation>
    <subcellularLocation>
        <location evidence="1">Nucleus</location>
    </subcellularLocation>
</comment>
<dbReference type="CDD" id="cd04301">
    <property type="entry name" value="NAT_SF"/>
    <property type="match status" value="1"/>
</dbReference>
<dbReference type="InterPro" id="IPR039949">
    <property type="entry name" value="NAA40"/>
</dbReference>
<keyword evidence="6" id="KW-0963">Cytoplasm</keyword>
<accession>A0A167KUG6</accession>
<evidence type="ECO:0000256" key="2">
    <source>
        <dbReference type="ARBA" id="ARBA00004496"/>
    </source>
</evidence>
<evidence type="ECO:0000256" key="11">
    <source>
        <dbReference type="ARBA" id="ARBA00049524"/>
    </source>
</evidence>
<dbReference type="Gene3D" id="3.40.630.30">
    <property type="match status" value="1"/>
</dbReference>
<dbReference type="Pfam" id="PF00583">
    <property type="entry name" value="Acetyltransf_1"/>
    <property type="match status" value="1"/>
</dbReference>
<dbReference type="GO" id="GO:0043998">
    <property type="term" value="F:histone H2A acetyltransferase activity"/>
    <property type="evidence" value="ECO:0007669"/>
    <property type="project" value="InterPro"/>
</dbReference>
<dbReference type="InterPro" id="IPR016181">
    <property type="entry name" value="Acyl_CoA_acyltransferase"/>
</dbReference>
<comment type="similarity">
    <text evidence="3">Belongs to the acetyltransferase family. NAA40 subfamily.</text>
</comment>
<proteinExistence type="inferred from homology"/>
<dbReference type="SUPFAM" id="SSF55729">
    <property type="entry name" value="Acyl-CoA N-acyltransferases (Nat)"/>
    <property type="match status" value="1"/>
</dbReference>
<keyword evidence="7" id="KW-0808">Transferase</keyword>
<dbReference type="PANTHER" id="PTHR20531">
    <property type="entry name" value="N-ALPHA-ACETYLTRANSFERASE 40"/>
    <property type="match status" value="1"/>
</dbReference>
<dbReference type="PROSITE" id="PS51186">
    <property type="entry name" value="GNAT"/>
    <property type="match status" value="1"/>
</dbReference>
<organism evidence="13 14">
    <name type="scientific">Calocera viscosa (strain TUFC12733)</name>
    <dbReference type="NCBI Taxonomy" id="1330018"/>
    <lineage>
        <taxon>Eukaryota</taxon>
        <taxon>Fungi</taxon>
        <taxon>Dikarya</taxon>
        <taxon>Basidiomycota</taxon>
        <taxon>Agaricomycotina</taxon>
        <taxon>Dacrymycetes</taxon>
        <taxon>Dacrymycetales</taxon>
        <taxon>Dacrymycetaceae</taxon>
        <taxon>Calocera</taxon>
    </lineage>
</organism>
<evidence type="ECO:0000259" key="12">
    <source>
        <dbReference type="PROSITE" id="PS51186"/>
    </source>
</evidence>
<keyword evidence="9" id="KW-0012">Acyltransferase</keyword>
<evidence type="ECO:0000256" key="9">
    <source>
        <dbReference type="ARBA" id="ARBA00023315"/>
    </source>
</evidence>
<dbReference type="EMBL" id="KV417291">
    <property type="protein sequence ID" value="KZO95019.1"/>
    <property type="molecule type" value="Genomic_DNA"/>
</dbReference>
<dbReference type="EC" id="2.3.1.257" evidence="4"/>
<dbReference type="GO" id="GO:0005634">
    <property type="term" value="C:nucleus"/>
    <property type="evidence" value="ECO:0007669"/>
    <property type="project" value="UniProtKB-SubCell"/>
</dbReference>
<name>A0A167KUG6_CALVF</name>
<evidence type="ECO:0000256" key="3">
    <source>
        <dbReference type="ARBA" id="ARBA00008870"/>
    </source>
</evidence>
<evidence type="ECO:0000256" key="7">
    <source>
        <dbReference type="ARBA" id="ARBA00022679"/>
    </source>
</evidence>
<keyword evidence="14" id="KW-1185">Reference proteome</keyword>
<evidence type="ECO:0000256" key="1">
    <source>
        <dbReference type="ARBA" id="ARBA00004123"/>
    </source>
</evidence>
<gene>
    <name evidence="13" type="ORF">CALVIDRAFT_555986</name>
</gene>
<dbReference type="OrthoDB" id="424551at2759"/>
<keyword evidence="8" id="KW-0539">Nucleus</keyword>
<protein>
    <recommendedName>
        <fullName evidence="5">N-alpha-acetyltransferase 40</fullName>
        <ecNumber evidence="4">2.3.1.257</ecNumber>
    </recommendedName>
</protein>
<dbReference type="GO" id="GO:1990189">
    <property type="term" value="F:protein N-terminal-serine acetyltransferase activity"/>
    <property type="evidence" value="ECO:0007669"/>
    <property type="project" value="UniProtKB-EC"/>
</dbReference>
<dbReference type="GO" id="GO:0010485">
    <property type="term" value="F:histone H4 acetyltransferase activity"/>
    <property type="evidence" value="ECO:0007669"/>
    <property type="project" value="InterPro"/>
</dbReference>
<comment type="catalytic activity">
    <reaction evidence="11">
        <text>N-terminal L-seryl-[histone H4] + acetyl-CoA = N-terminal N(alpha)-acetyl-L-seryl-[histone H4] + CoA + H(+)</text>
        <dbReference type="Rhea" id="RHEA:50596"/>
        <dbReference type="Rhea" id="RHEA-COMP:12740"/>
        <dbReference type="Rhea" id="RHEA-COMP:12743"/>
        <dbReference type="ChEBI" id="CHEBI:15378"/>
        <dbReference type="ChEBI" id="CHEBI:57287"/>
        <dbReference type="ChEBI" id="CHEBI:57288"/>
        <dbReference type="ChEBI" id="CHEBI:64738"/>
        <dbReference type="ChEBI" id="CHEBI:83690"/>
        <dbReference type="EC" id="2.3.1.257"/>
    </reaction>
</comment>
<evidence type="ECO:0000256" key="5">
    <source>
        <dbReference type="ARBA" id="ARBA00015043"/>
    </source>
</evidence>
<dbReference type="GO" id="GO:0005737">
    <property type="term" value="C:cytoplasm"/>
    <property type="evidence" value="ECO:0007669"/>
    <property type="project" value="UniProtKB-SubCell"/>
</dbReference>
<evidence type="ECO:0000256" key="8">
    <source>
        <dbReference type="ARBA" id="ARBA00023242"/>
    </source>
</evidence>
<dbReference type="PANTHER" id="PTHR20531:SF1">
    <property type="entry name" value="N-ALPHA-ACETYLTRANSFERASE 40"/>
    <property type="match status" value="1"/>
</dbReference>
<reference evidence="13 14" key="1">
    <citation type="journal article" date="2016" name="Mol. Biol. Evol.">
        <title>Comparative Genomics of Early-Diverging Mushroom-Forming Fungi Provides Insights into the Origins of Lignocellulose Decay Capabilities.</title>
        <authorList>
            <person name="Nagy L.G."/>
            <person name="Riley R."/>
            <person name="Tritt A."/>
            <person name="Adam C."/>
            <person name="Daum C."/>
            <person name="Floudas D."/>
            <person name="Sun H."/>
            <person name="Yadav J.S."/>
            <person name="Pangilinan J."/>
            <person name="Larsson K.H."/>
            <person name="Matsuura K."/>
            <person name="Barry K."/>
            <person name="Labutti K."/>
            <person name="Kuo R."/>
            <person name="Ohm R.A."/>
            <person name="Bhattacharya S.S."/>
            <person name="Shirouzu T."/>
            <person name="Yoshinaga Y."/>
            <person name="Martin F.M."/>
            <person name="Grigoriev I.V."/>
            <person name="Hibbett D.S."/>
        </authorList>
    </citation>
    <scope>NUCLEOTIDE SEQUENCE [LARGE SCALE GENOMIC DNA]</scope>
    <source>
        <strain evidence="13 14">TUFC12733</strain>
    </source>
</reference>
<feature type="domain" description="N-acetyltransferase" evidence="12">
    <location>
        <begin position="61"/>
        <end position="233"/>
    </location>
</feature>
<evidence type="ECO:0000256" key="10">
    <source>
        <dbReference type="ARBA" id="ARBA00047821"/>
    </source>
</evidence>
<comment type="catalytic activity">
    <reaction evidence="10">
        <text>N-terminal L-seryl-[histone H2A] + acetyl-CoA = N-terminal N(alpha)-acetyl-L-seryl-[histone H2A] + CoA + H(+)</text>
        <dbReference type="Rhea" id="RHEA:50600"/>
        <dbReference type="Rhea" id="RHEA-COMP:12742"/>
        <dbReference type="Rhea" id="RHEA-COMP:12744"/>
        <dbReference type="ChEBI" id="CHEBI:15378"/>
        <dbReference type="ChEBI" id="CHEBI:57287"/>
        <dbReference type="ChEBI" id="CHEBI:57288"/>
        <dbReference type="ChEBI" id="CHEBI:64738"/>
        <dbReference type="ChEBI" id="CHEBI:83690"/>
        <dbReference type="EC" id="2.3.1.257"/>
    </reaction>
</comment>
<dbReference type="AlphaFoldDB" id="A0A167KUG6"/>
<sequence>MPSKQRTLVEIACKASADTLSTHLPLTYTPLLSTTSYSITLVPGPSLSSTLKSTIWKLYEANMRTLSEGSSMGWGPKEKQRELWHSDSRFVLLRPLRQQGDKGKGKAREGSRGGAEVAAFAMFRFDWEECMDPDWEADNCEVVYCYELQVAPSARRLGMGKFLVDQLILLAREYRMRKVMLTCLKVNTSALAFYKCQGFAIDPISPSQLARSAPSAAGGETLDGETEWEDEAECDYEILSKRVM</sequence>
<dbReference type="Proteomes" id="UP000076738">
    <property type="component" value="Unassembled WGS sequence"/>
</dbReference>
<dbReference type="InterPro" id="IPR000182">
    <property type="entry name" value="GNAT_dom"/>
</dbReference>
<dbReference type="STRING" id="1330018.A0A167KUG6"/>
<evidence type="ECO:0000256" key="6">
    <source>
        <dbReference type="ARBA" id="ARBA00022490"/>
    </source>
</evidence>
<evidence type="ECO:0000256" key="4">
    <source>
        <dbReference type="ARBA" id="ARBA00012950"/>
    </source>
</evidence>
<evidence type="ECO:0000313" key="13">
    <source>
        <dbReference type="EMBL" id="KZO95019.1"/>
    </source>
</evidence>